<keyword evidence="2" id="KW-1133">Transmembrane helix</keyword>
<dbReference type="InterPro" id="IPR046345">
    <property type="entry name" value="TraB_PrgY-like"/>
</dbReference>
<keyword evidence="2" id="KW-0812">Transmembrane</keyword>
<name>A0A061R0E3_9CHLO</name>
<evidence type="ECO:0000313" key="3">
    <source>
        <dbReference type="EMBL" id="JAC64130.1"/>
    </source>
</evidence>
<dbReference type="EMBL" id="GBEZ01022720">
    <property type="protein sequence ID" value="JAC64130.1"/>
    <property type="molecule type" value="Transcribed_RNA"/>
</dbReference>
<reference evidence="3" key="1">
    <citation type="submission" date="2014-05" db="EMBL/GenBank/DDBJ databases">
        <title>The transcriptome of the halophilic microalga Tetraselmis sp. GSL018 isolated from the Great Salt Lake, Utah.</title>
        <authorList>
            <person name="Jinkerson R.E."/>
            <person name="D'Adamo S."/>
            <person name="Posewitz M.C."/>
        </authorList>
    </citation>
    <scope>NUCLEOTIDE SEQUENCE</scope>
    <source>
        <strain evidence="3">GSL018</strain>
    </source>
</reference>
<feature type="region of interest" description="Disordered" evidence="1">
    <location>
        <begin position="31"/>
        <end position="78"/>
    </location>
</feature>
<keyword evidence="2" id="KW-0472">Membrane</keyword>
<evidence type="ECO:0000256" key="1">
    <source>
        <dbReference type="SAM" id="MobiDB-lite"/>
    </source>
</evidence>
<dbReference type="PANTHER" id="PTHR21530:SF7">
    <property type="entry name" value="TRAB DOMAIN-CONTAINING PROTEIN"/>
    <property type="match status" value="1"/>
</dbReference>
<dbReference type="PANTHER" id="PTHR21530">
    <property type="entry name" value="PHEROMONE SHUTDOWN PROTEIN"/>
    <property type="match status" value="1"/>
</dbReference>
<evidence type="ECO:0000256" key="2">
    <source>
        <dbReference type="SAM" id="Phobius"/>
    </source>
</evidence>
<sequence>MEAAEEAGAGRVDVSAAGVDSGRLTLTVEALGEGRRPSLSGLEGTAGGGAGWGIDPRPSPPPPRRAPAARSQPAAPVAEARTVWRRWRAGDLPRKEAAARRPDGVEEAFGGLISRAYAALQADAGRAVGIPPGAAWRTAMEAAAAVGAQQFHLGDRPTDITRQRLAAGMFSATAPQSIAGVAAFIGTAAIAAAGAVPEGVPPMAAVGVAAAVLGVSLWPILGPLVEVGRFSRMSAASIEEAVRVKTPIKDSREMLKLTGEDAIIDFPGAKRPIIDERDLYMAASIHAAASGSEGVSPSYVLCREADGSATYRYMMPANNLENSCPKGSGDGVFEPIEGVSSVVAVVGTAHVYGIVRNWEKIADKPMESVLTELL</sequence>
<protein>
    <submittedName>
        <fullName evidence="3">Uncharacterized protein</fullName>
    </submittedName>
</protein>
<proteinExistence type="predicted"/>
<dbReference type="AlphaFoldDB" id="A0A061R0E3"/>
<feature type="compositionally biased region" description="Low complexity" evidence="1">
    <location>
        <begin position="66"/>
        <end position="76"/>
    </location>
</feature>
<feature type="transmembrane region" description="Helical" evidence="2">
    <location>
        <begin position="203"/>
        <end position="225"/>
    </location>
</feature>
<gene>
    <name evidence="3" type="ORF">TSPGSL018_18994</name>
</gene>
<feature type="transmembrane region" description="Helical" evidence="2">
    <location>
        <begin position="178"/>
        <end position="197"/>
    </location>
</feature>
<accession>A0A061R0E3</accession>
<organism evidence="3">
    <name type="scientific">Tetraselmis sp. GSL018</name>
    <dbReference type="NCBI Taxonomy" id="582737"/>
    <lineage>
        <taxon>Eukaryota</taxon>
        <taxon>Viridiplantae</taxon>
        <taxon>Chlorophyta</taxon>
        <taxon>core chlorophytes</taxon>
        <taxon>Chlorodendrophyceae</taxon>
        <taxon>Chlorodendrales</taxon>
        <taxon>Chlorodendraceae</taxon>
        <taxon>Tetraselmis</taxon>
    </lineage>
</organism>